<feature type="compositionally biased region" description="Polar residues" evidence="1">
    <location>
        <begin position="122"/>
        <end position="131"/>
    </location>
</feature>
<proteinExistence type="predicted"/>
<keyword evidence="3" id="KW-1185">Reference proteome</keyword>
<dbReference type="Proteomes" id="UP000299102">
    <property type="component" value="Unassembled WGS sequence"/>
</dbReference>
<dbReference type="AlphaFoldDB" id="A0A4C1UV89"/>
<evidence type="ECO:0000313" key="2">
    <source>
        <dbReference type="EMBL" id="GBP29704.1"/>
    </source>
</evidence>
<evidence type="ECO:0000313" key="3">
    <source>
        <dbReference type="Proteomes" id="UP000299102"/>
    </source>
</evidence>
<feature type="compositionally biased region" description="Low complexity" evidence="1">
    <location>
        <begin position="226"/>
        <end position="251"/>
    </location>
</feature>
<feature type="region of interest" description="Disordered" evidence="1">
    <location>
        <begin position="106"/>
        <end position="131"/>
    </location>
</feature>
<evidence type="ECO:0000256" key="1">
    <source>
        <dbReference type="SAM" id="MobiDB-lite"/>
    </source>
</evidence>
<organism evidence="2 3">
    <name type="scientific">Eumeta variegata</name>
    <name type="common">Bagworm moth</name>
    <name type="synonym">Eumeta japonica</name>
    <dbReference type="NCBI Taxonomy" id="151549"/>
    <lineage>
        <taxon>Eukaryota</taxon>
        <taxon>Metazoa</taxon>
        <taxon>Ecdysozoa</taxon>
        <taxon>Arthropoda</taxon>
        <taxon>Hexapoda</taxon>
        <taxon>Insecta</taxon>
        <taxon>Pterygota</taxon>
        <taxon>Neoptera</taxon>
        <taxon>Endopterygota</taxon>
        <taxon>Lepidoptera</taxon>
        <taxon>Glossata</taxon>
        <taxon>Ditrysia</taxon>
        <taxon>Tineoidea</taxon>
        <taxon>Psychidae</taxon>
        <taxon>Oiketicinae</taxon>
        <taxon>Eumeta</taxon>
    </lineage>
</organism>
<sequence length="287" mass="30011">MSVCGAAQCTSRDDSYATFAPVTAPSARRARARFLRPGSALAGSHARYRSLFSYFVCFARINGLPLTMQTKHSIRTFRDSPPRYMPLFIAHFIYRDVIPKYISSPSKGAGGDRGGWRDTSPWAGTSLNQKNNIQLTSHERAEDDGVPAGSKAAQVRMAVPMDTAAAGKAVAAVVECMLTGVPRSRTRGNGPRPSAAGVSRPDRHGTRAHSTFGAGRPERAVAHGTPARSRAAADASAPAASAHNAPRARAPLVAHNEGDVNAPARHSGAPVAETPKSGPAGARAAAG</sequence>
<gene>
    <name evidence="2" type="ORF">EVAR_13627_1</name>
</gene>
<reference evidence="2 3" key="1">
    <citation type="journal article" date="2019" name="Commun. Biol.">
        <title>The bagworm genome reveals a unique fibroin gene that provides high tensile strength.</title>
        <authorList>
            <person name="Kono N."/>
            <person name="Nakamura H."/>
            <person name="Ohtoshi R."/>
            <person name="Tomita M."/>
            <person name="Numata K."/>
            <person name="Arakawa K."/>
        </authorList>
    </citation>
    <scope>NUCLEOTIDE SEQUENCE [LARGE SCALE GENOMIC DNA]</scope>
</reference>
<dbReference type="EMBL" id="BGZK01000223">
    <property type="protein sequence ID" value="GBP29704.1"/>
    <property type="molecule type" value="Genomic_DNA"/>
</dbReference>
<name>A0A4C1UV89_EUMVA</name>
<accession>A0A4C1UV89</accession>
<feature type="region of interest" description="Disordered" evidence="1">
    <location>
        <begin position="182"/>
        <end position="287"/>
    </location>
</feature>
<comment type="caution">
    <text evidence="2">The sequence shown here is derived from an EMBL/GenBank/DDBJ whole genome shotgun (WGS) entry which is preliminary data.</text>
</comment>
<protein>
    <submittedName>
        <fullName evidence="2">Uncharacterized protein</fullName>
    </submittedName>
</protein>